<dbReference type="PANTHER" id="PTHR45586:SF1">
    <property type="entry name" value="LIPOPOLYSACCHARIDE ASSEMBLY PROTEIN B"/>
    <property type="match status" value="1"/>
</dbReference>
<feature type="repeat" description="TPR" evidence="3">
    <location>
        <begin position="382"/>
        <end position="415"/>
    </location>
</feature>
<dbReference type="Pfam" id="PF14559">
    <property type="entry name" value="TPR_19"/>
    <property type="match status" value="2"/>
</dbReference>
<dbReference type="Pfam" id="PF13432">
    <property type="entry name" value="TPR_16"/>
    <property type="match status" value="4"/>
</dbReference>
<name>A0A286RJU0_9BACT</name>
<feature type="repeat" description="TPR" evidence="3">
    <location>
        <begin position="1296"/>
        <end position="1329"/>
    </location>
</feature>
<evidence type="ECO:0000256" key="3">
    <source>
        <dbReference type="PROSITE-ProRule" id="PRU00339"/>
    </source>
</evidence>
<dbReference type="PANTHER" id="PTHR45586">
    <property type="entry name" value="TPR REPEAT-CONTAINING PROTEIN PA4667"/>
    <property type="match status" value="1"/>
</dbReference>
<dbReference type="Pfam" id="PF13181">
    <property type="entry name" value="TPR_8"/>
    <property type="match status" value="2"/>
</dbReference>
<sequence length="1456" mass="163291">MRKINKRFVVILVAVVILLGTGTYFLHGYQLRRNARVFLERAQAALKEGRRDVAAKNFQWYTELVPQDLDAQQQFAELLIELRAYGPAYFRLETVLRQDPERTEARRMLVDVLLNIGRFRDAEEHLNQYLLKVNPDDAELLTKLARCQRGLGQSREAVRTLDKAISLRPELAEAYAQLAGIYRYDPELKDPQKADEWISKMLAAVKNEEALRTAAVYYYQSDRYDQALQYTKEILAKKSDDVDFLILGADCARRLEQLDLARAWAEKAIALDPQRADGYTLLAAIQAAQGQPNEGLATLQNALTKVSDKAAVLANLAEMSLNQGDEKNAEKAIEELSQTRYPLSRLEWLRARLLLARGQWFEAARKLEVIRPDLTNVPDLLKQVDFYLGLCYAQMGNMDQSLASYSKAATQDPLWPQARLGRAAAFLELGRVDDAIEDYRALVTMGKATSAVVLDLCRLLILKNLGQPRTQRNWQEVTQLLSVLEKDPQVRAQAAVLRAEIAVADNQPQEAEKILQQAQKDNPDRVEVGLARVALDQHRGQFTEAEKLLQELTAKFGESADILVTRARLAARAGEEQAKKVFRDIARAAEKLPDQDRQRVLSVLVGYSIQFSDFDAARQWCDELSRLAPNNLKVRLLLFDLAIRAQDVASLKPVLDEIARIEGRGPIWHYGEAVRLFLESKGENRDQLRQALDHLARASVLRPNWMRVPALQGQIYDLLGDTTAAINAYSRAISLGDRSIVTARRLVQLLYGEQRFLEADKIIRTLEEQQAPFSSDLERLASTVSLRLEDYERALELARRAASTSQDYRDHVWYATVQAVLGLRYRAEGRTAEADAALAEAEKEFRKGVELAPQSTDAWVALVQFYARIGDQIKAKQTVDEARQRIEGGIAPLVMAQVFEVLGQIDEAEKQYQEALAIAPDNPAIIRQVAEFYLRTGRADSARAQLERITSGQVQAPETDVVWGRRSMALLLAAQGGYENLQKGLELIRQNRTAGQQPSIQDLRAEALLLSAHPQRKKRIEGRQLLEKVVNEYSAATPEDRFILAQLYMADGDISNAARHMRTLLASHGNEPRYVRRYVTFLLDQSQTSEAEIWLGQLEKLVPDDMNVVALRARLWTMQGRSDEALKLLEDFANQTDEKSPGQLSDASSSQQHSEKTVATGTPSGEANSQTLSEEERLQQIRWALAGDTAEYLAGYLARIGKPDEAKRFVATAEAIYRRFVDKNPEAAVLLAAFLARHDRLAESLDLLEKNWESADLALVRVATTVIMGRVYQDRTAADRVERIVLAALQKHDRPLSLLLLLGDFYGLQERIPESEQAYREVLKRDPKNIIALNNLAAILALRKASVDEAEKLIKTAINIAGPGANLLDTYAMVLMAQGKPQQATAILQEALDDQPSGILYFHAAQALAQLGKNKEAAEAFQAGVKLGLKKESLHPLERSHFDELARKLGPLVAAS</sequence>
<keyword evidence="2 3" id="KW-0802">TPR repeat</keyword>
<evidence type="ECO:0000256" key="1">
    <source>
        <dbReference type="ARBA" id="ARBA00022737"/>
    </source>
</evidence>
<evidence type="ECO:0000313" key="6">
    <source>
        <dbReference type="Proteomes" id="UP000215086"/>
    </source>
</evidence>
<dbReference type="InterPro" id="IPR051012">
    <property type="entry name" value="CellSynth/LPSAsmb/PSIAsmb"/>
</dbReference>
<accession>A0A286RJU0</accession>
<dbReference type="SUPFAM" id="SSF81901">
    <property type="entry name" value="HCP-like"/>
    <property type="match status" value="1"/>
</dbReference>
<dbReference type="InterPro" id="IPR011990">
    <property type="entry name" value="TPR-like_helical_dom_sf"/>
</dbReference>
<dbReference type="KEGG" id="ttf:THTE_3632"/>
<dbReference type="Proteomes" id="UP000215086">
    <property type="component" value="Chromosome"/>
</dbReference>
<reference evidence="5 6" key="1">
    <citation type="journal article" name="Front. Microbiol.">
        <title>Sugar Metabolism of the First Thermophilic Planctomycete Thermogutta terrifontis: Comparative Genomic and Transcriptomic Approaches.</title>
        <authorList>
            <person name="Elcheninov A.G."/>
            <person name="Menzel P."/>
            <person name="Gudbergsdottir S.R."/>
            <person name="Slesarev A.I."/>
            <person name="Kadnikov V.V."/>
            <person name="Krogh A."/>
            <person name="Bonch-Osmolovskaya E.A."/>
            <person name="Peng X."/>
            <person name="Kublanov I.V."/>
        </authorList>
    </citation>
    <scope>NUCLEOTIDE SEQUENCE [LARGE SCALE GENOMIC DNA]</scope>
    <source>
        <strain evidence="5 6">R1</strain>
    </source>
</reference>
<feature type="compositionally biased region" description="Polar residues" evidence="4">
    <location>
        <begin position="1142"/>
        <end position="1172"/>
    </location>
</feature>
<evidence type="ECO:0000256" key="4">
    <source>
        <dbReference type="SAM" id="MobiDB-lite"/>
    </source>
</evidence>
<evidence type="ECO:0000313" key="5">
    <source>
        <dbReference type="EMBL" id="ASV76233.1"/>
    </source>
</evidence>
<keyword evidence="1" id="KW-0677">Repeat</keyword>
<gene>
    <name evidence="5" type="ORF">THTE_3632</name>
</gene>
<dbReference type="SUPFAM" id="SSF48452">
    <property type="entry name" value="TPR-like"/>
    <property type="match status" value="6"/>
</dbReference>
<dbReference type="EMBL" id="CP018477">
    <property type="protein sequence ID" value="ASV76233.1"/>
    <property type="molecule type" value="Genomic_DNA"/>
</dbReference>
<protein>
    <submittedName>
        <fullName evidence="5">TPR domain protein, putative component of TonB system</fullName>
    </submittedName>
</protein>
<keyword evidence="6" id="KW-1185">Reference proteome</keyword>
<dbReference type="InterPro" id="IPR019734">
    <property type="entry name" value="TPR_rpt"/>
</dbReference>
<dbReference type="RefSeq" id="WP_095416065.1">
    <property type="nucleotide sequence ID" value="NZ_CP018477.1"/>
</dbReference>
<dbReference type="OrthoDB" id="255895at2"/>
<feature type="repeat" description="TPR" evidence="3">
    <location>
        <begin position="138"/>
        <end position="171"/>
    </location>
</feature>
<feature type="region of interest" description="Disordered" evidence="4">
    <location>
        <begin position="1137"/>
        <end position="1173"/>
    </location>
</feature>
<evidence type="ECO:0000256" key="2">
    <source>
        <dbReference type="ARBA" id="ARBA00022803"/>
    </source>
</evidence>
<dbReference type="SMART" id="SM00028">
    <property type="entry name" value="TPR"/>
    <property type="match status" value="13"/>
</dbReference>
<feature type="repeat" description="TPR" evidence="3">
    <location>
        <begin position="889"/>
        <end position="922"/>
    </location>
</feature>
<proteinExistence type="predicted"/>
<dbReference type="Gene3D" id="1.25.40.10">
    <property type="entry name" value="Tetratricopeptide repeat domain"/>
    <property type="match status" value="8"/>
</dbReference>
<dbReference type="PROSITE" id="PS50005">
    <property type="entry name" value="TPR"/>
    <property type="match status" value="4"/>
</dbReference>
<organism evidence="5 6">
    <name type="scientific">Thermogutta terrifontis</name>
    <dbReference type="NCBI Taxonomy" id="1331910"/>
    <lineage>
        <taxon>Bacteria</taxon>
        <taxon>Pseudomonadati</taxon>
        <taxon>Planctomycetota</taxon>
        <taxon>Planctomycetia</taxon>
        <taxon>Pirellulales</taxon>
        <taxon>Thermoguttaceae</taxon>
        <taxon>Thermogutta</taxon>
    </lineage>
</organism>